<evidence type="ECO:0000313" key="1">
    <source>
        <dbReference type="EMBL" id="KAK8843904.1"/>
    </source>
</evidence>
<evidence type="ECO:0000313" key="2">
    <source>
        <dbReference type="Proteomes" id="UP001470230"/>
    </source>
</evidence>
<gene>
    <name evidence="1" type="ORF">M9Y10_024986</name>
</gene>
<reference evidence="1 2" key="1">
    <citation type="submission" date="2024-04" db="EMBL/GenBank/DDBJ databases">
        <title>Tritrichomonas musculus Genome.</title>
        <authorList>
            <person name="Alves-Ferreira E."/>
            <person name="Grigg M."/>
            <person name="Lorenzi H."/>
            <person name="Galac M."/>
        </authorList>
    </citation>
    <scope>NUCLEOTIDE SEQUENCE [LARGE SCALE GENOMIC DNA]</scope>
    <source>
        <strain evidence="1 2">EAF2021</strain>
    </source>
</reference>
<name>A0ABR2HCL2_9EUKA</name>
<dbReference type="EMBL" id="JAPFFF010000034">
    <property type="protein sequence ID" value="KAK8843904.1"/>
    <property type="molecule type" value="Genomic_DNA"/>
</dbReference>
<proteinExistence type="predicted"/>
<sequence length="439" mass="50740">MIFTILAPLIPLLPDGQHYPDGFSLPKRMRNMDALDIPRLTKKFRESLVYEEINPISIETKNDYDQNKNNNQLNSKSYKTIQSDIAVLGVLSPYSLLQHVMIMEMSDNRYLPGPESFSEEEWLKLSEIARRVVISMKSQEKIQSNGKLQYGAQCCGFNWSPFAWGQAEEKMSCQSITTKFHLMIWQWSQSDLKESLTQKVEIPKNKEEFFFKNGYNELFAKLILNELKIDADENGEIICGPRGLFLPFDLLEKSDKNGLEDNIKKMREIAIIVERIIGHLNSCLMRESTEKMFNILNKTAERNLTDDELKELRKNPEIRTLDEALNCCHNELEKKIIELIYPAVQNRSNFSESNFSVIPEEIWMKGFGFSMVMCESNVHEVLKSGLYVCLKVKCGSGGVAETLGCYLKRPEDSLANDETMIMHNHAIWKIKEDLEERFM</sequence>
<keyword evidence="2" id="KW-1185">Reference proteome</keyword>
<comment type="caution">
    <text evidence="1">The sequence shown here is derived from an EMBL/GenBank/DDBJ whole genome shotgun (WGS) entry which is preliminary data.</text>
</comment>
<dbReference type="Proteomes" id="UP001470230">
    <property type="component" value="Unassembled WGS sequence"/>
</dbReference>
<organism evidence="1 2">
    <name type="scientific">Tritrichomonas musculus</name>
    <dbReference type="NCBI Taxonomy" id="1915356"/>
    <lineage>
        <taxon>Eukaryota</taxon>
        <taxon>Metamonada</taxon>
        <taxon>Parabasalia</taxon>
        <taxon>Tritrichomonadida</taxon>
        <taxon>Tritrichomonadidae</taxon>
        <taxon>Tritrichomonas</taxon>
    </lineage>
</organism>
<protein>
    <submittedName>
        <fullName evidence="1">Uncharacterized protein</fullName>
    </submittedName>
</protein>
<accession>A0ABR2HCL2</accession>